<sequence>RSVAQVVSQSNSLGQIFIEKKSLGHGTGDLSYLQGMGKAGSVMISFGGEKDLGLVFQAAKGLAVDDAVPVSHKAGSDLIILLGPLPDLALRAEAGKGGEGSSLDFFNLLANGNHS</sequence>
<reference evidence="1 2" key="1">
    <citation type="journal article" date="2020" name="Front. Microbiol.">
        <title>Single-cell genomics of novel Actinobacteria with the Wood-Ljungdahl pathway discovered in a serpentinizing system.</title>
        <authorList>
            <person name="Merino N."/>
            <person name="Kawai M."/>
            <person name="Boyd E.S."/>
            <person name="Colman D.R."/>
            <person name="McGlynn S.E."/>
            <person name="Nealson K.H."/>
            <person name="Kurokawa K."/>
            <person name="Hongoh Y."/>
        </authorList>
    </citation>
    <scope>NUCLEOTIDE SEQUENCE [LARGE SCALE GENOMIC DNA]</scope>
    <source>
        <strain evidence="1 2">S43</strain>
    </source>
</reference>
<protein>
    <submittedName>
        <fullName evidence="1">Uncharacterized protein</fullName>
    </submittedName>
</protein>
<dbReference type="AlphaFoldDB" id="A0A6V8PVV4"/>
<organism evidence="1 2">
    <name type="scientific">Candidatus Hakubella thermalkaliphila</name>
    <dbReference type="NCBI Taxonomy" id="2754717"/>
    <lineage>
        <taxon>Bacteria</taxon>
        <taxon>Bacillati</taxon>
        <taxon>Actinomycetota</taxon>
        <taxon>Actinomycetota incertae sedis</taxon>
        <taxon>Candidatus Hakubellales</taxon>
        <taxon>Candidatus Hakubellaceae</taxon>
        <taxon>Candidatus Hakubella</taxon>
    </lineage>
</organism>
<name>A0A6V8PVV4_9ACTN</name>
<feature type="non-terminal residue" evidence="1">
    <location>
        <position position="1"/>
    </location>
</feature>
<dbReference type="Proteomes" id="UP000576480">
    <property type="component" value="Unassembled WGS sequence"/>
</dbReference>
<evidence type="ECO:0000313" key="2">
    <source>
        <dbReference type="Proteomes" id="UP000576480"/>
    </source>
</evidence>
<dbReference type="EMBL" id="BLSB01000320">
    <property type="protein sequence ID" value="GFP35964.1"/>
    <property type="molecule type" value="Genomic_DNA"/>
</dbReference>
<comment type="caution">
    <text evidence="1">The sequence shown here is derived from an EMBL/GenBank/DDBJ whole genome shotgun (WGS) entry which is preliminary data.</text>
</comment>
<evidence type="ECO:0000313" key="1">
    <source>
        <dbReference type="EMBL" id="GFP35964.1"/>
    </source>
</evidence>
<gene>
    <name evidence="1" type="ORF">HKBW3S43_01752</name>
</gene>
<accession>A0A6V8PVV4</accession>
<proteinExistence type="predicted"/>